<sequence>MERRRSQREGFARALMDCAGRLEGLTKVRIYWEDGDPWNQSFSPGSFVKKGEKDKLSLALRKISQLPALRELDLKGHFCLGKELWEESSEEKENVWPSLKFLRIDMGSTTPDGGWYYTGDPNSEEPNYDDEGRSDWEDSETEYDSDDSDAADTLPEYQWEKKDGMRPQRTFRLTPDDETFGPFMAGMIRATATTRMPKLESLELYIGERETRMDVNYLAPQATLYANPNTDPADVDFYIGRAPFNKPRWLLFLDLEVSNWEFPLEIRDAFAETVGKGCVLVRRYFSGGVVSLNKKGLPKRELL</sequence>
<keyword evidence="3" id="KW-1185">Reference proteome</keyword>
<name>A0AA40AIT2_9PEZI</name>
<dbReference type="Proteomes" id="UP001172159">
    <property type="component" value="Unassembled WGS sequence"/>
</dbReference>
<accession>A0AA40AIT2</accession>
<reference evidence="2" key="1">
    <citation type="submission" date="2023-06" db="EMBL/GenBank/DDBJ databases">
        <title>Genome-scale phylogeny and comparative genomics of the fungal order Sordariales.</title>
        <authorList>
            <consortium name="Lawrence Berkeley National Laboratory"/>
            <person name="Hensen N."/>
            <person name="Bonometti L."/>
            <person name="Westerberg I."/>
            <person name="Brannstrom I.O."/>
            <person name="Guillou S."/>
            <person name="Cros-Aarteil S."/>
            <person name="Calhoun S."/>
            <person name="Haridas S."/>
            <person name="Kuo A."/>
            <person name="Mondo S."/>
            <person name="Pangilinan J."/>
            <person name="Riley R."/>
            <person name="Labutti K."/>
            <person name="Andreopoulos B."/>
            <person name="Lipzen A."/>
            <person name="Chen C."/>
            <person name="Yanf M."/>
            <person name="Daum C."/>
            <person name="Ng V."/>
            <person name="Clum A."/>
            <person name="Steindorff A."/>
            <person name="Ohm R."/>
            <person name="Martin F."/>
            <person name="Silar P."/>
            <person name="Natvig D."/>
            <person name="Lalanne C."/>
            <person name="Gautier V."/>
            <person name="Ament-Velasquez S.L."/>
            <person name="Kruys A."/>
            <person name="Hutchinson M.I."/>
            <person name="Powell A.J."/>
            <person name="Barry K."/>
            <person name="Miller A.N."/>
            <person name="Grigoriev I.V."/>
            <person name="Debuchy R."/>
            <person name="Gladieux P."/>
            <person name="Thoren M.H."/>
            <person name="Johannesson H."/>
        </authorList>
    </citation>
    <scope>NUCLEOTIDE SEQUENCE</scope>
    <source>
        <strain evidence="2">CBS 540.89</strain>
    </source>
</reference>
<evidence type="ECO:0000256" key="1">
    <source>
        <dbReference type="SAM" id="MobiDB-lite"/>
    </source>
</evidence>
<dbReference type="AlphaFoldDB" id="A0AA40AIT2"/>
<comment type="caution">
    <text evidence="2">The sequence shown here is derived from an EMBL/GenBank/DDBJ whole genome shotgun (WGS) entry which is preliminary data.</text>
</comment>
<feature type="region of interest" description="Disordered" evidence="1">
    <location>
        <begin position="112"/>
        <end position="153"/>
    </location>
</feature>
<gene>
    <name evidence="2" type="ORF">B0T21DRAFT_375242</name>
</gene>
<protein>
    <submittedName>
        <fullName evidence="2">Uncharacterized protein</fullName>
    </submittedName>
</protein>
<feature type="compositionally biased region" description="Acidic residues" evidence="1">
    <location>
        <begin position="137"/>
        <end position="150"/>
    </location>
</feature>
<evidence type="ECO:0000313" key="2">
    <source>
        <dbReference type="EMBL" id="KAK0716634.1"/>
    </source>
</evidence>
<dbReference type="EMBL" id="JAUKTV010000014">
    <property type="protein sequence ID" value="KAK0716634.1"/>
    <property type="molecule type" value="Genomic_DNA"/>
</dbReference>
<proteinExistence type="predicted"/>
<evidence type="ECO:0000313" key="3">
    <source>
        <dbReference type="Proteomes" id="UP001172159"/>
    </source>
</evidence>
<organism evidence="2 3">
    <name type="scientific">Apiosordaria backusii</name>
    <dbReference type="NCBI Taxonomy" id="314023"/>
    <lineage>
        <taxon>Eukaryota</taxon>
        <taxon>Fungi</taxon>
        <taxon>Dikarya</taxon>
        <taxon>Ascomycota</taxon>
        <taxon>Pezizomycotina</taxon>
        <taxon>Sordariomycetes</taxon>
        <taxon>Sordariomycetidae</taxon>
        <taxon>Sordariales</taxon>
        <taxon>Lasiosphaeriaceae</taxon>
        <taxon>Apiosordaria</taxon>
    </lineage>
</organism>